<keyword evidence="3" id="KW-1185">Reference proteome</keyword>
<dbReference type="EMBL" id="MU006317">
    <property type="protein sequence ID" value="KAF2848469.1"/>
    <property type="molecule type" value="Genomic_DNA"/>
</dbReference>
<dbReference type="AlphaFoldDB" id="A0A6A7B2A4"/>
<protein>
    <submittedName>
        <fullName evidence="2">Uncharacterized protein</fullName>
    </submittedName>
</protein>
<reference evidence="2" key="1">
    <citation type="submission" date="2020-01" db="EMBL/GenBank/DDBJ databases">
        <authorList>
            <consortium name="DOE Joint Genome Institute"/>
            <person name="Haridas S."/>
            <person name="Albert R."/>
            <person name="Binder M."/>
            <person name="Bloem J."/>
            <person name="Labutti K."/>
            <person name="Salamov A."/>
            <person name="Andreopoulos B."/>
            <person name="Baker S.E."/>
            <person name="Barry K."/>
            <person name="Bills G."/>
            <person name="Bluhm B.H."/>
            <person name="Cannon C."/>
            <person name="Castanera R."/>
            <person name="Culley D.E."/>
            <person name="Daum C."/>
            <person name="Ezra D."/>
            <person name="Gonzalez J.B."/>
            <person name="Henrissat B."/>
            <person name="Kuo A."/>
            <person name="Liang C."/>
            <person name="Lipzen A."/>
            <person name="Lutzoni F."/>
            <person name="Magnuson J."/>
            <person name="Mondo S."/>
            <person name="Nolan M."/>
            <person name="Ohm R."/>
            <person name="Pangilinan J."/>
            <person name="Park H.-J."/>
            <person name="Ramirez L."/>
            <person name="Alfaro M."/>
            <person name="Sun H."/>
            <person name="Tritt A."/>
            <person name="Yoshinaga Y."/>
            <person name="Zwiers L.-H."/>
            <person name="Turgeon B.G."/>
            <person name="Goodwin S.B."/>
            <person name="Spatafora J.W."/>
            <person name="Crous P.W."/>
            <person name="Grigoriev I.V."/>
        </authorList>
    </citation>
    <scope>NUCLEOTIDE SEQUENCE</scope>
    <source>
        <strain evidence="2">IPT5</strain>
    </source>
</reference>
<evidence type="ECO:0000256" key="1">
    <source>
        <dbReference type="SAM" id="MobiDB-lite"/>
    </source>
</evidence>
<name>A0A6A7B2A4_9PLEO</name>
<gene>
    <name evidence="2" type="ORF">T440DRAFT_536256</name>
</gene>
<accession>A0A6A7B2A4</accession>
<evidence type="ECO:0000313" key="2">
    <source>
        <dbReference type="EMBL" id="KAF2848469.1"/>
    </source>
</evidence>
<sequence length="100" mass="11221">MARLELNAVKIASIRQRVPSSENPKPAHPNDPLYTSPDPRNRRKFSVSSRTAVKSSDYPTARPEPLRRKISGPVDPATPPRPMHLTKPRDRGYKRGQGGR</sequence>
<feature type="region of interest" description="Disordered" evidence="1">
    <location>
        <begin position="15"/>
        <end position="100"/>
    </location>
</feature>
<dbReference type="Proteomes" id="UP000799423">
    <property type="component" value="Unassembled WGS sequence"/>
</dbReference>
<proteinExistence type="predicted"/>
<feature type="compositionally biased region" description="Polar residues" evidence="1">
    <location>
        <begin position="46"/>
        <end position="58"/>
    </location>
</feature>
<organism evidence="2 3">
    <name type="scientific">Plenodomus tracheiphilus IPT5</name>
    <dbReference type="NCBI Taxonomy" id="1408161"/>
    <lineage>
        <taxon>Eukaryota</taxon>
        <taxon>Fungi</taxon>
        <taxon>Dikarya</taxon>
        <taxon>Ascomycota</taxon>
        <taxon>Pezizomycotina</taxon>
        <taxon>Dothideomycetes</taxon>
        <taxon>Pleosporomycetidae</taxon>
        <taxon>Pleosporales</taxon>
        <taxon>Pleosporineae</taxon>
        <taxon>Leptosphaeriaceae</taxon>
        <taxon>Plenodomus</taxon>
    </lineage>
</organism>
<evidence type="ECO:0000313" key="3">
    <source>
        <dbReference type="Proteomes" id="UP000799423"/>
    </source>
</evidence>